<proteinExistence type="predicted"/>
<dbReference type="GO" id="GO:0005680">
    <property type="term" value="C:anaphase-promoting complex"/>
    <property type="evidence" value="ECO:0007669"/>
    <property type="project" value="TreeGrafter"/>
</dbReference>
<dbReference type="PANTHER" id="PTHR12558">
    <property type="entry name" value="CELL DIVISION CYCLE 16,23,27"/>
    <property type="match status" value="1"/>
</dbReference>
<dbReference type="Proteomes" id="UP000663829">
    <property type="component" value="Unassembled WGS sequence"/>
</dbReference>
<dbReference type="PROSITE" id="PS50005">
    <property type="entry name" value="TPR"/>
    <property type="match status" value="2"/>
</dbReference>
<dbReference type="OrthoDB" id="308440at2759"/>
<accession>A0A813RB23</accession>
<dbReference type="AlphaFoldDB" id="A0A813RB23"/>
<sequence>MQSDCKSELEQIPVSYQNTLSKASTTIQQCSSPLITRLRARTQQEQQQQLISNINNSTKNNISSESNSQTNLTDTLNIRKNNQLQTIIESDNRSTLLTDSLLPVKDVDSLTDCLENCSLDEGIFGSCMWPSRQISLNYPKSNLITSSAIAFSSTNWGQTSSNQFGFLSRSSPSFFTETATYTPSIPAEFILALDDCGKEPLDKDQRIIVYRCQADSAWELQEYRLAEQYYKKTIQAYKQADNKSGDPEWYTEAKYRQHSCLCKLKQPKEALAVLETIPHNQRSSKIYLALGQLYQKNTIDNKNLDAINAYKECLKLNPNSLTAYNSLLSLGIKVNEFLQSPHIQSINDNQNNSLSSFSTSLLKYSWFRTLLQADYAYHTRDYLEATRLYQLIDTEHIQNSPTILCQMGHSQYSNGDYSQALTTLQRAHNVDSQLIKHMDVLAFLIYNESKDWQLERLANHLLSLGDMYSETWIALGYYCLKQINKPNRTVYLAQKAYSLDNKKIQALLLKGLALYKLKRYSDSLVHYKEAIRLTPYCYEAYKGVVDAYLATTRTTEASSFITNAVRTYLTRHVRAFTLCGQVLAKDPLSLEKAKSFLERALNLNQTYVEAVVSLVEVYNQLKQQNKSVEL</sequence>
<evidence type="ECO:0000256" key="1">
    <source>
        <dbReference type="ARBA" id="ARBA00022803"/>
    </source>
</evidence>
<keyword evidence="1 2" id="KW-0802">TPR repeat</keyword>
<dbReference type="InterPro" id="IPR019734">
    <property type="entry name" value="TPR_rpt"/>
</dbReference>
<dbReference type="SUPFAM" id="SSF48452">
    <property type="entry name" value="TPR-like"/>
    <property type="match status" value="2"/>
</dbReference>
<evidence type="ECO:0000256" key="2">
    <source>
        <dbReference type="PROSITE-ProRule" id="PRU00339"/>
    </source>
</evidence>
<dbReference type="Gene3D" id="1.25.40.10">
    <property type="entry name" value="Tetratricopeptide repeat domain"/>
    <property type="match status" value="3"/>
</dbReference>
<dbReference type="GO" id="GO:0045842">
    <property type="term" value="P:positive regulation of mitotic metaphase/anaphase transition"/>
    <property type="evidence" value="ECO:0007669"/>
    <property type="project" value="TreeGrafter"/>
</dbReference>
<feature type="repeat" description="TPR" evidence="2">
    <location>
        <begin position="504"/>
        <end position="537"/>
    </location>
</feature>
<evidence type="ECO:0000313" key="3">
    <source>
        <dbReference type="EMBL" id="CAF0778452.1"/>
    </source>
</evidence>
<dbReference type="GO" id="GO:0051301">
    <property type="term" value="P:cell division"/>
    <property type="evidence" value="ECO:0007669"/>
    <property type="project" value="TreeGrafter"/>
</dbReference>
<dbReference type="InterPro" id="IPR011990">
    <property type="entry name" value="TPR-like_helical_dom_sf"/>
</dbReference>
<protein>
    <submittedName>
        <fullName evidence="3">Uncharacterized protein</fullName>
    </submittedName>
</protein>
<dbReference type="EMBL" id="CAJOBC010000255">
    <property type="protein sequence ID" value="CAF3561358.1"/>
    <property type="molecule type" value="Genomic_DNA"/>
</dbReference>
<evidence type="ECO:0000313" key="4">
    <source>
        <dbReference type="EMBL" id="CAF3561358.1"/>
    </source>
</evidence>
<dbReference type="GO" id="GO:0016567">
    <property type="term" value="P:protein ubiquitination"/>
    <property type="evidence" value="ECO:0007669"/>
    <property type="project" value="TreeGrafter"/>
</dbReference>
<evidence type="ECO:0000313" key="5">
    <source>
        <dbReference type="Proteomes" id="UP000663829"/>
    </source>
</evidence>
<name>A0A813RB23_9BILA</name>
<gene>
    <name evidence="3" type="ORF">GPM918_LOCUS2326</name>
    <name evidence="4" type="ORF">SRO942_LOCUS2326</name>
</gene>
<comment type="caution">
    <text evidence="3">The sequence shown here is derived from an EMBL/GenBank/DDBJ whole genome shotgun (WGS) entry which is preliminary data.</text>
</comment>
<dbReference type="EMBL" id="CAJNOQ010000255">
    <property type="protein sequence ID" value="CAF0778452.1"/>
    <property type="molecule type" value="Genomic_DNA"/>
</dbReference>
<dbReference type="PANTHER" id="PTHR12558:SF36">
    <property type="entry name" value="ANAPHASE-PROMOTING COMPLEX SUBUNIT 7"/>
    <property type="match status" value="1"/>
</dbReference>
<organism evidence="3 5">
    <name type="scientific">Didymodactylos carnosus</name>
    <dbReference type="NCBI Taxonomy" id="1234261"/>
    <lineage>
        <taxon>Eukaryota</taxon>
        <taxon>Metazoa</taxon>
        <taxon>Spiralia</taxon>
        <taxon>Gnathifera</taxon>
        <taxon>Rotifera</taxon>
        <taxon>Eurotatoria</taxon>
        <taxon>Bdelloidea</taxon>
        <taxon>Philodinida</taxon>
        <taxon>Philodinidae</taxon>
        <taxon>Didymodactylos</taxon>
    </lineage>
</organism>
<dbReference type="Proteomes" id="UP000681722">
    <property type="component" value="Unassembled WGS sequence"/>
</dbReference>
<dbReference type="SMART" id="SM00028">
    <property type="entry name" value="TPR"/>
    <property type="match status" value="4"/>
</dbReference>
<reference evidence="3" key="1">
    <citation type="submission" date="2021-02" db="EMBL/GenBank/DDBJ databases">
        <authorList>
            <person name="Nowell W R."/>
        </authorList>
    </citation>
    <scope>NUCLEOTIDE SEQUENCE</scope>
</reference>
<keyword evidence="5" id="KW-1185">Reference proteome</keyword>
<feature type="repeat" description="TPR" evidence="2">
    <location>
        <begin position="401"/>
        <end position="434"/>
    </location>
</feature>